<name>A0ABM0K0R2_APLCA</name>
<dbReference type="PANTHER" id="PTHR46481">
    <property type="entry name" value="ZINC FINGER BED DOMAIN-CONTAINING PROTEIN 4"/>
    <property type="match status" value="1"/>
</dbReference>
<evidence type="ECO:0000256" key="5">
    <source>
        <dbReference type="ARBA" id="ARBA00023015"/>
    </source>
</evidence>
<evidence type="ECO:0000313" key="13">
    <source>
        <dbReference type="RefSeq" id="XP_005106039.1"/>
    </source>
</evidence>
<keyword evidence="8" id="KW-0539">Nucleus</keyword>
<accession>A0ABM0K0R2</accession>
<evidence type="ECO:0000313" key="12">
    <source>
        <dbReference type="Proteomes" id="UP000694888"/>
    </source>
</evidence>
<protein>
    <submittedName>
        <fullName evidence="13">Zinc finger BED domain-containing protein 4</fullName>
    </submittedName>
</protein>
<dbReference type="InterPro" id="IPR036236">
    <property type="entry name" value="Znf_C2H2_sf"/>
</dbReference>
<keyword evidence="6" id="KW-0238">DNA-binding</keyword>
<gene>
    <name evidence="13" type="primary">LOC101861975</name>
</gene>
<dbReference type="RefSeq" id="XP_005106039.1">
    <property type="nucleotide sequence ID" value="XM_005105982.3"/>
</dbReference>
<evidence type="ECO:0000256" key="4">
    <source>
        <dbReference type="ARBA" id="ARBA00022833"/>
    </source>
</evidence>
<dbReference type="PANTHER" id="PTHR46481:SF10">
    <property type="entry name" value="ZINC FINGER BED DOMAIN-CONTAINING PROTEIN 39"/>
    <property type="match status" value="1"/>
</dbReference>
<dbReference type="SUPFAM" id="SSF53098">
    <property type="entry name" value="Ribonuclease H-like"/>
    <property type="match status" value="1"/>
</dbReference>
<evidence type="ECO:0000256" key="2">
    <source>
        <dbReference type="ARBA" id="ARBA00022723"/>
    </source>
</evidence>
<feature type="region of interest" description="Disordered" evidence="10">
    <location>
        <begin position="604"/>
        <end position="625"/>
    </location>
</feature>
<evidence type="ECO:0000256" key="8">
    <source>
        <dbReference type="ARBA" id="ARBA00023242"/>
    </source>
</evidence>
<dbReference type="GeneID" id="101861975"/>
<dbReference type="Proteomes" id="UP000694888">
    <property type="component" value="Unplaced"/>
</dbReference>
<evidence type="ECO:0000256" key="7">
    <source>
        <dbReference type="ARBA" id="ARBA00023163"/>
    </source>
</evidence>
<comment type="subcellular location">
    <subcellularLocation>
        <location evidence="1">Nucleus</location>
    </subcellularLocation>
</comment>
<keyword evidence="2" id="KW-0479">Metal-binding</keyword>
<dbReference type="InterPro" id="IPR052035">
    <property type="entry name" value="ZnF_BED_domain_contain"/>
</dbReference>
<dbReference type="PROSITE" id="PS50808">
    <property type="entry name" value="ZF_BED"/>
    <property type="match status" value="1"/>
</dbReference>
<keyword evidence="12" id="KW-1185">Reference proteome</keyword>
<dbReference type="InterPro" id="IPR012337">
    <property type="entry name" value="RNaseH-like_sf"/>
</dbReference>
<dbReference type="SUPFAM" id="SSF57667">
    <property type="entry name" value="beta-beta-alpha zinc fingers"/>
    <property type="match status" value="1"/>
</dbReference>
<organism evidence="12 13">
    <name type="scientific">Aplysia californica</name>
    <name type="common">California sea hare</name>
    <dbReference type="NCBI Taxonomy" id="6500"/>
    <lineage>
        <taxon>Eukaryota</taxon>
        <taxon>Metazoa</taxon>
        <taxon>Spiralia</taxon>
        <taxon>Lophotrochozoa</taxon>
        <taxon>Mollusca</taxon>
        <taxon>Gastropoda</taxon>
        <taxon>Heterobranchia</taxon>
        <taxon>Euthyneura</taxon>
        <taxon>Tectipleura</taxon>
        <taxon>Aplysiida</taxon>
        <taxon>Aplysioidea</taxon>
        <taxon>Aplysiidae</taxon>
        <taxon>Aplysia</taxon>
    </lineage>
</organism>
<evidence type="ECO:0000256" key="1">
    <source>
        <dbReference type="ARBA" id="ARBA00004123"/>
    </source>
</evidence>
<evidence type="ECO:0000256" key="6">
    <source>
        <dbReference type="ARBA" id="ARBA00023125"/>
    </source>
</evidence>
<dbReference type="SUPFAM" id="SSF140996">
    <property type="entry name" value="Hermes dimerisation domain"/>
    <property type="match status" value="1"/>
</dbReference>
<proteinExistence type="predicted"/>
<evidence type="ECO:0000256" key="9">
    <source>
        <dbReference type="PROSITE-ProRule" id="PRU00027"/>
    </source>
</evidence>
<dbReference type="Pfam" id="PF02892">
    <property type="entry name" value="zf-BED"/>
    <property type="match status" value="1"/>
</dbReference>
<keyword evidence="3 9" id="KW-0863">Zinc-finger</keyword>
<keyword evidence="4" id="KW-0862">Zinc</keyword>
<evidence type="ECO:0000256" key="3">
    <source>
        <dbReference type="ARBA" id="ARBA00022771"/>
    </source>
</evidence>
<feature type="domain" description="BED-type" evidence="11">
    <location>
        <begin position="2"/>
        <end position="55"/>
    </location>
</feature>
<evidence type="ECO:0000259" key="11">
    <source>
        <dbReference type="PROSITE" id="PS50808"/>
    </source>
</evidence>
<evidence type="ECO:0000256" key="10">
    <source>
        <dbReference type="SAM" id="MobiDB-lite"/>
    </source>
</evidence>
<keyword evidence="5" id="KW-0805">Transcription regulation</keyword>
<sequence length="734" mass="81783">MTLTSRVWKYMSRIAGSPGEAVCRVCGARFKRTGGTTSSMIKHLRQQHPKEFVASGITFKGKRNLSKRTHQVGNCVVVVSNGSDSGTTEHPQLWNVMTKNADGTTVTCSLCGITFLWNAGQSTSAICKHLKVNHPTEFSTLGISEEREDSGGGLCVMKTEREEEVNPAPKLVSLLSKGSRASQIKSPLVNLLASRASHNEAPAVESQSTRKPITIHKTKKLDSLLMNMVCSELLPFSLTENQSFQQFVKVLDSQYTLPKPEAFATTYLKESYECVKQEVKFSLKEAVTVAVSVDKWTPVNADLQASGTVSSGNTFFYLTLSAHFLTPLWELKSMVLSSPCVSNEAGVEEIAHCLKTEFEQWGIDSKINSVITDQTPNLVTAVQSLNLEHGLCFGQALNFAIHTALKSSEMVTAVANRVRDIVNYFESSTELANVLYDTQNGESQERLTVHDERYWPSTLSMFRSYLKRHESVCAALQGFQSESNICITPGELNVISTTVDTLEAFELAWEEMCSETYTPLSMMIPVVRQLQDYLSEMPDQAFDLTSELQHQLILLFPFIEENFQCGASTVLDPRFKYVPFADSGKAKVIESGLTAKLSNKFMSEQTSAAAERGPEKSPPPRKRRSLWNKFDSKVNDIIEASSPATTGAAIEMRRYEESMLLRRDEIAPFKWWKENRTVMPHLSDLAREFLCIPAISIPAARLISKEGHQVLAKRSCIPINHIEEVLFLQSNHKV</sequence>
<dbReference type="InterPro" id="IPR008906">
    <property type="entry name" value="HATC_C_dom"/>
</dbReference>
<dbReference type="Pfam" id="PF05699">
    <property type="entry name" value="Dimer_Tnp_hAT"/>
    <property type="match status" value="1"/>
</dbReference>
<keyword evidence="7" id="KW-0804">Transcription</keyword>
<dbReference type="SMART" id="SM00614">
    <property type="entry name" value="ZnF_BED"/>
    <property type="match status" value="2"/>
</dbReference>
<dbReference type="InterPro" id="IPR003656">
    <property type="entry name" value="Znf_BED"/>
</dbReference>
<reference evidence="13" key="1">
    <citation type="submission" date="2025-08" db="UniProtKB">
        <authorList>
            <consortium name="RefSeq"/>
        </authorList>
    </citation>
    <scope>IDENTIFICATION</scope>
</reference>